<evidence type="ECO:0000313" key="15">
    <source>
        <dbReference type="RefSeq" id="XP_028988459.1"/>
    </source>
</evidence>
<accession>A0A6P7L5I0</accession>
<dbReference type="FunFam" id="3.30.50.10:FF:000032">
    <property type="entry name" value="Transcription factor GATA-3"/>
    <property type="match status" value="1"/>
</dbReference>
<dbReference type="GO" id="GO:0000122">
    <property type="term" value="P:negative regulation of transcription by RNA polymerase II"/>
    <property type="evidence" value="ECO:0007669"/>
    <property type="project" value="TreeGrafter"/>
</dbReference>
<name>A0A6P7L5I0_BETSP</name>
<dbReference type="InterPro" id="IPR000679">
    <property type="entry name" value="Znf_GATA"/>
</dbReference>
<keyword evidence="10" id="KW-0539">Nucleus</keyword>
<organism evidence="14 15">
    <name type="scientific">Betta splendens</name>
    <name type="common">Siamese fighting fish</name>
    <dbReference type="NCBI Taxonomy" id="158456"/>
    <lineage>
        <taxon>Eukaryota</taxon>
        <taxon>Metazoa</taxon>
        <taxon>Chordata</taxon>
        <taxon>Craniata</taxon>
        <taxon>Vertebrata</taxon>
        <taxon>Euteleostomi</taxon>
        <taxon>Actinopterygii</taxon>
        <taxon>Neopterygii</taxon>
        <taxon>Teleostei</taxon>
        <taxon>Neoteleostei</taxon>
        <taxon>Acanthomorphata</taxon>
        <taxon>Anabantaria</taxon>
        <taxon>Anabantiformes</taxon>
        <taxon>Anabantoidei</taxon>
        <taxon>Osphronemidae</taxon>
        <taxon>Betta</taxon>
    </lineage>
</organism>
<evidence type="ECO:0000256" key="6">
    <source>
        <dbReference type="ARBA" id="ARBA00023015"/>
    </source>
</evidence>
<evidence type="ECO:0000256" key="7">
    <source>
        <dbReference type="ARBA" id="ARBA00023125"/>
    </source>
</evidence>
<dbReference type="RefSeq" id="XP_028988460.1">
    <property type="nucleotide sequence ID" value="XM_029132627.3"/>
</dbReference>
<gene>
    <name evidence="15 16" type="primary">gata6</name>
</gene>
<feature type="compositionally biased region" description="Low complexity" evidence="12">
    <location>
        <begin position="410"/>
        <end position="453"/>
    </location>
</feature>
<dbReference type="SMART" id="SM00401">
    <property type="entry name" value="ZnF_GATA"/>
    <property type="match status" value="2"/>
</dbReference>
<dbReference type="PROSITE" id="PS00344">
    <property type="entry name" value="GATA_ZN_FINGER_1"/>
    <property type="match status" value="2"/>
</dbReference>
<dbReference type="SUPFAM" id="SSF57716">
    <property type="entry name" value="Glucocorticoid receptor-like (DNA-binding domain)"/>
    <property type="match status" value="2"/>
</dbReference>
<keyword evidence="4 11" id="KW-0863">Zinc-finger</keyword>
<dbReference type="PANTHER" id="PTHR10071">
    <property type="entry name" value="TRANSCRIPTION FACTOR GATA FAMILY MEMBER"/>
    <property type="match status" value="1"/>
</dbReference>
<keyword evidence="6" id="KW-0805">Transcription regulation</keyword>
<dbReference type="CDD" id="cd00202">
    <property type="entry name" value="ZnF_GATA"/>
    <property type="match status" value="2"/>
</dbReference>
<evidence type="ECO:0000256" key="4">
    <source>
        <dbReference type="ARBA" id="ARBA00022771"/>
    </source>
</evidence>
<feature type="compositionally biased region" description="Polar residues" evidence="12">
    <location>
        <begin position="172"/>
        <end position="197"/>
    </location>
</feature>
<feature type="domain" description="GATA-type" evidence="13">
    <location>
        <begin position="291"/>
        <end position="345"/>
    </location>
</feature>
<evidence type="ECO:0000256" key="5">
    <source>
        <dbReference type="ARBA" id="ARBA00022833"/>
    </source>
</evidence>
<keyword evidence="8" id="KW-0010">Activator</keyword>
<dbReference type="GO" id="GO:0000978">
    <property type="term" value="F:RNA polymerase II cis-regulatory region sequence-specific DNA binding"/>
    <property type="evidence" value="ECO:0007669"/>
    <property type="project" value="TreeGrafter"/>
</dbReference>
<dbReference type="GO" id="GO:0008270">
    <property type="term" value="F:zinc ion binding"/>
    <property type="evidence" value="ECO:0007669"/>
    <property type="project" value="UniProtKB-KW"/>
</dbReference>
<dbReference type="InterPro" id="IPR008013">
    <property type="entry name" value="GATA_N"/>
</dbReference>
<evidence type="ECO:0000256" key="1">
    <source>
        <dbReference type="ARBA" id="ARBA00004123"/>
    </source>
</evidence>
<protein>
    <submittedName>
        <fullName evidence="15 16">Transcription factor GATA-6</fullName>
    </submittedName>
</protein>
<dbReference type="Gene3D" id="3.30.50.10">
    <property type="entry name" value="Erythroid Transcription Factor GATA-1, subunit A"/>
    <property type="match status" value="2"/>
</dbReference>
<dbReference type="OrthoDB" id="515401at2759"/>
<evidence type="ECO:0000256" key="11">
    <source>
        <dbReference type="PROSITE-ProRule" id="PRU00094"/>
    </source>
</evidence>
<evidence type="ECO:0000256" key="10">
    <source>
        <dbReference type="ARBA" id="ARBA00023242"/>
    </source>
</evidence>
<keyword evidence="14" id="KW-1185">Reference proteome</keyword>
<evidence type="ECO:0000259" key="13">
    <source>
        <dbReference type="PROSITE" id="PS50114"/>
    </source>
</evidence>
<dbReference type="GO" id="GO:0005634">
    <property type="term" value="C:nucleus"/>
    <property type="evidence" value="ECO:0007669"/>
    <property type="project" value="UniProtKB-SubCell"/>
</dbReference>
<dbReference type="GeneTree" id="ENSGT00940000160814"/>
<comment type="subcellular location">
    <subcellularLocation>
        <location evidence="1">Nucleus</location>
    </subcellularLocation>
</comment>
<keyword evidence="3" id="KW-0677">Repeat</keyword>
<dbReference type="AlphaFoldDB" id="A0A6P7L5I0"/>
<dbReference type="KEGG" id="bspl:114844931"/>
<dbReference type="GO" id="GO:0000981">
    <property type="term" value="F:DNA-binding transcription factor activity, RNA polymerase II-specific"/>
    <property type="evidence" value="ECO:0007669"/>
    <property type="project" value="TreeGrafter"/>
</dbReference>
<dbReference type="GO" id="GO:0030855">
    <property type="term" value="P:epithelial cell differentiation"/>
    <property type="evidence" value="ECO:0007669"/>
    <property type="project" value="TreeGrafter"/>
</dbReference>
<evidence type="ECO:0000256" key="8">
    <source>
        <dbReference type="ARBA" id="ARBA00023159"/>
    </source>
</evidence>
<dbReference type="InterPro" id="IPR039355">
    <property type="entry name" value="Transcription_factor_GATA"/>
</dbReference>
<dbReference type="GeneID" id="114844931"/>
<dbReference type="Proteomes" id="UP000515150">
    <property type="component" value="Chromosome 17"/>
</dbReference>
<keyword evidence="5" id="KW-0862">Zinc</keyword>
<dbReference type="GO" id="GO:0045944">
    <property type="term" value="P:positive regulation of transcription by RNA polymerase II"/>
    <property type="evidence" value="ECO:0007669"/>
    <property type="project" value="TreeGrafter"/>
</dbReference>
<evidence type="ECO:0000256" key="9">
    <source>
        <dbReference type="ARBA" id="ARBA00023163"/>
    </source>
</evidence>
<reference evidence="15 16" key="1">
    <citation type="submission" date="2025-04" db="UniProtKB">
        <authorList>
            <consortium name="RefSeq"/>
        </authorList>
    </citation>
    <scope>IDENTIFICATION</scope>
</reference>
<proteinExistence type="predicted"/>
<feature type="region of interest" description="Disordered" evidence="12">
    <location>
        <begin position="163"/>
        <end position="219"/>
    </location>
</feature>
<feature type="region of interest" description="Disordered" evidence="12">
    <location>
        <begin position="1"/>
        <end position="30"/>
    </location>
</feature>
<keyword evidence="9" id="KW-0804">Transcription</keyword>
<dbReference type="PRINTS" id="PR00619">
    <property type="entry name" value="GATAZNFINGER"/>
</dbReference>
<keyword evidence="2" id="KW-0479">Metal-binding</keyword>
<evidence type="ECO:0000313" key="16">
    <source>
        <dbReference type="RefSeq" id="XP_028988460.1"/>
    </source>
</evidence>
<dbReference type="RefSeq" id="XP_028988459.1">
    <property type="nucleotide sequence ID" value="XM_029132626.3"/>
</dbReference>
<dbReference type="GO" id="GO:0045165">
    <property type="term" value="P:cell fate commitment"/>
    <property type="evidence" value="ECO:0007669"/>
    <property type="project" value="TreeGrafter"/>
</dbReference>
<dbReference type="Pfam" id="PF05349">
    <property type="entry name" value="GATA-N"/>
    <property type="match status" value="1"/>
</dbReference>
<sequence>MDLGENSWSMVKREASSSPGSPAEHAYLPVDGRRDAAVSDELRTTPGELDALGHRRPDGRSLHSYVHFGHHSNSLSVTEDIPLFTDLDQGSKLVLSSGAHKAGLLVDPADMYQTLAIAAAQSQTGYDSPSGGYLHSSPNSPVYVPSSRVGPMIPSLSYLQANSPAQPGHAVSSHSVWTQSAPESPSYSTGSPHTSSRFHYPPSPPMNNGAPRDAGYGNALNVGSRDQYALSRSLGTTYASPYSPYVAPQLPQLTSPWSGGPFDNTMLHTLQSRSAPLIRGPNGVSDILDDMGESRECVNCGSISTPLWRRDGTGHFLCNACGLYSKMNGLSRPLIKTPKRTSTSRRIGLSCANCQTSTTTLWRRNAEGEPVCNACGLYTKLHGVPRPLAMKKEGIQTRKRKPKTLNKTKGSSGNNNSVSMTPTSTSSSNSEDCSKTSSPSGQVSGVSSSVLSGSGEGPGSGAAVKYPGPDGLYSSVSLSQAPDVAAVRGESWCPMALA</sequence>
<feature type="domain" description="GATA-type" evidence="13">
    <location>
        <begin position="345"/>
        <end position="398"/>
    </location>
</feature>
<dbReference type="FunFam" id="3.30.50.10:FF:000001">
    <property type="entry name" value="GATA transcription factor (GATAd)"/>
    <property type="match status" value="1"/>
</dbReference>
<dbReference type="InterPro" id="IPR013088">
    <property type="entry name" value="Znf_NHR/GATA"/>
</dbReference>
<dbReference type="PANTHER" id="PTHR10071:SF23">
    <property type="entry name" value="TRANSCRIPTION FACTOR GATA-6"/>
    <property type="match status" value="1"/>
</dbReference>
<dbReference type="PROSITE" id="PS50114">
    <property type="entry name" value="GATA_ZN_FINGER_2"/>
    <property type="match status" value="2"/>
</dbReference>
<evidence type="ECO:0000256" key="2">
    <source>
        <dbReference type="ARBA" id="ARBA00022723"/>
    </source>
</evidence>
<evidence type="ECO:0000256" key="12">
    <source>
        <dbReference type="SAM" id="MobiDB-lite"/>
    </source>
</evidence>
<dbReference type="Pfam" id="PF00320">
    <property type="entry name" value="GATA"/>
    <property type="match status" value="2"/>
</dbReference>
<feature type="region of interest" description="Disordered" evidence="12">
    <location>
        <begin position="389"/>
        <end position="476"/>
    </location>
</feature>
<keyword evidence="7" id="KW-0238">DNA-binding</keyword>
<evidence type="ECO:0000313" key="14">
    <source>
        <dbReference type="Proteomes" id="UP000515150"/>
    </source>
</evidence>
<dbReference type="CTD" id="2627"/>
<feature type="compositionally biased region" description="Basic residues" evidence="12">
    <location>
        <begin position="397"/>
        <end position="406"/>
    </location>
</feature>
<evidence type="ECO:0000256" key="3">
    <source>
        <dbReference type="ARBA" id="ARBA00022737"/>
    </source>
</evidence>